<evidence type="ECO:0000259" key="4">
    <source>
        <dbReference type="Pfam" id="PF07804"/>
    </source>
</evidence>
<dbReference type="InterPro" id="IPR012893">
    <property type="entry name" value="HipA-like_C"/>
</dbReference>
<sequence>MSVRTLDAWLYGTLVAHIERDRDDRVRLRFTDDALDRWGHGSAVLSGLLPLSDRASSPAAVSAWLRGLMPEGRARSHLARRAGVAPDDVVGFLAVHGRDTAGALVLVPEGASPDRPRVPLRTLDDDEIGALLDEAAEQGTADQPTSIAGLESKIVLTATAHGFALPTPDRPSTHILKVARPADSRSADLTDTEEASLALARGCGLGDVEACHRLFAGRRALVVRRYDRVVGPDTTERVHQEDAAQLLGLDTTDPERKFQYGKRRPSLLEIATRLERLGVPLDGLLALTTFNVAIGNTDAHAKNLSVLHLPDGTHRLAPAYDVAMHTHHAHAETRTAMDVDGVREIDDVTSERLQAEAAAWGVAARLAARVVRETLERLAAALDDVDRAMHPGVDKTAWATVDARVARLLGSG</sequence>
<dbReference type="NCBIfam" id="TIGR03071">
    <property type="entry name" value="couple_hipA"/>
    <property type="match status" value="1"/>
</dbReference>
<evidence type="ECO:0000256" key="3">
    <source>
        <dbReference type="ARBA" id="ARBA00022777"/>
    </source>
</evidence>
<evidence type="ECO:0000256" key="1">
    <source>
        <dbReference type="ARBA" id="ARBA00010164"/>
    </source>
</evidence>
<protein>
    <submittedName>
        <fullName evidence="6">HipA N-terminal domain protein</fullName>
    </submittedName>
</protein>
<dbReference type="InterPro" id="IPR017508">
    <property type="entry name" value="HipA_N1"/>
</dbReference>
<dbReference type="OrthoDB" id="3182374at2"/>
<dbReference type="PANTHER" id="PTHR37419:SF1">
    <property type="entry name" value="SERINE_THREONINE-PROTEIN KINASE TOXIN HIPA"/>
    <property type="match status" value="1"/>
</dbReference>
<dbReference type="STRING" id="446466.Cfla_3421"/>
<dbReference type="KEGG" id="cfl:Cfla_3421"/>
<dbReference type="GO" id="GO:0004674">
    <property type="term" value="F:protein serine/threonine kinase activity"/>
    <property type="evidence" value="ECO:0007669"/>
    <property type="project" value="TreeGrafter"/>
</dbReference>
<feature type="domain" description="HipA-like C-terminal" evidence="4">
    <location>
        <begin position="145"/>
        <end position="380"/>
    </location>
</feature>
<evidence type="ECO:0000256" key="2">
    <source>
        <dbReference type="ARBA" id="ARBA00022679"/>
    </source>
</evidence>
<keyword evidence="2" id="KW-0808">Transferase</keyword>
<evidence type="ECO:0000313" key="6">
    <source>
        <dbReference type="EMBL" id="ADG76298.1"/>
    </source>
</evidence>
<feature type="domain" description="HipA N-terminal subdomain 1" evidence="5">
    <location>
        <begin position="6"/>
        <end position="106"/>
    </location>
</feature>
<dbReference type="HOGENOM" id="CLU_030167_1_0_11"/>
<comment type="similarity">
    <text evidence="1">Belongs to the HipA Ser/Thr kinase family.</text>
</comment>
<reference evidence="6 7" key="1">
    <citation type="journal article" date="2010" name="Stand. Genomic Sci.">
        <title>Complete genome sequence of Cellulomonas flavigena type strain (134).</title>
        <authorList>
            <person name="Abt B."/>
            <person name="Foster B."/>
            <person name="Lapidus A."/>
            <person name="Clum A."/>
            <person name="Sun H."/>
            <person name="Pukall R."/>
            <person name="Lucas S."/>
            <person name="Glavina Del Rio T."/>
            <person name="Nolan M."/>
            <person name="Tice H."/>
            <person name="Cheng J.F."/>
            <person name="Pitluck S."/>
            <person name="Liolios K."/>
            <person name="Ivanova N."/>
            <person name="Mavromatis K."/>
            <person name="Ovchinnikova G."/>
            <person name="Pati A."/>
            <person name="Goodwin L."/>
            <person name="Chen A."/>
            <person name="Palaniappan K."/>
            <person name="Land M."/>
            <person name="Hauser L."/>
            <person name="Chang Y.J."/>
            <person name="Jeffries C.D."/>
            <person name="Rohde M."/>
            <person name="Goker M."/>
            <person name="Woyke T."/>
            <person name="Bristow J."/>
            <person name="Eisen J.A."/>
            <person name="Markowitz V."/>
            <person name="Hugenholtz P."/>
            <person name="Kyrpides N.C."/>
            <person name="Klenk H.P."/>
        </authorList>
    </citation>
    <scope>NUCLEOTIDE SEQUENCE [LARGE SCALE GENOMIC DNA]</scope>
    <source>
        <strain evidence="7">ATCC 482 / DSM 20109 / BCRC 11376 / JCM 18109 / NBRC 3775 / NCIMB 8073 / NRS 134</strain>
    </source>
</reference>
<dbReference type="GO" id="GO:0005829">
    <property type="term" value="C:cytosol"/>
    <property type="evidence" value="ECO:0007669"/>
    <property type="project" value="TreeGrafter"/>
</dbReference>
<name>D5UCR3_CELFN</name>
<dbReference type="InterPro" id="IPR052028">
    <property type="entry name" value="HipA_Ser/Thr_kinase"/>
</dbReference>
<keyword evidence="7" id="KW-1185">Reference proteome</keyword>
<dbReference type="Proteomes" id="UP000000849">
    <property type="component" value="Chromosome"/>
</dbReference>
<dbReference type="PANTHER" id="PTHR37419">
    <property type="entry name" value="SERINE/THREONINE-PROTEIN KINASE TOXIN HIPA"/>
    <property type="match status" value="1"/>
</dbReference>
<dbReference type="eggNOG" id="COG3550">
    <property type="taxonomic scope" value="Bacteria"/>
</dbReference>
<evidence type="ECO:0000313" key="7">
    <source>
        <dbReference type="Proteomes" id="UP000000849"/>
    </source>
</evidence>
<gene>
    <name evidence="6" type="ordered locus">Cfla_3421</name>
</gene>
<dbReference type="Pfam" id="PF07804">
    <property type="entry name" value="HipA_C"/>
    <property type="match status" value="1"/>
</dbReference>
<dbReference type="AlphaFoldDB" id="D5UCR3"/>
<dbReference type="EMBL" id="CP001964">
    <property type="protein sequence ID" value="ADG76298.1"/>
    <property type="molecule type" value="Genomic_DNA"/>
</dbReference>
<organism evidence="6 7">
    <name type="scientific">Cellulomonas flavigena (strain ATCC 482 / DSM 20109 / BCRC 11376 / JCM 18109 / NBRC 3775 / NCIMB 8073 / NRS 134)</name>
    <dbReference type="NCBI Taxonomy" id="446466"/>
    <lineage>
        <taxon>Bacteria</taxon>
        <taxon>Bacillati</taxon>
        <taxon>Actinomycetota</taxon>
        <taxon>Actinomycetes</taxon>
        <taxon>Micrococcales</taxon>
        <taxon>Cellulomonadaceae</taxon>
        <taxon>Cellulomonas</taxon>
    </lineage>
</organism>
<proteinExistence type="inferred from homology"/>
<dbReference type="Gene3D" id="1.10.1070.20">
    <property type="match status" value="1"/>
</dbReference>
<evidence type="ECO:0000259" key="5">
    <source>
        <dbReference type="Pfam" id="PF13657"/>
    </source>
</evidence>
<accession>D5UCR3</accession>
<dbReference type="Pfam" id="PF13657">
    <property type="entry name" value="Couple_hipA"/>
    <property type="match status" value="1"/>
</dbReference>
<dbReference type="RefSeq" id="WP_013118627.1">
    <property type="nucleotide sequence ID" value="NC_014151.1"/>
</dbReference>
<keyword evidence="3" id="KW-0418">Kinase</keyword>